<proteinExistence type="evidence at transcript level"/>
<dbReference type="EMBL" id="KF433573">
    <property type="protein sequence ID" value="AII97895.1"/>
    <property type="molecule type" value="mRNA"/>
</dbReference>
<accession>A0A076KV17</accession>
<organism evidence="1">
    <name type="scientific">Nephila pilipes</name>
    <name type="common">Giant wood spider</name>
    <name type="synonym">Nephila maculata</name>
    <dbReference type="NCBI Taxonomy" id="299642"/>
    <lineage>
        <taxon>Eukaryota</taxon>
        <taxon>Metazoa</taxon>
        <taxon>Ecdysozoa</taxon>
        <taxon>Arthropoda</taxon>
        <taxon>Chelicerata</taxon>
        <taxon>Arachnida</taxon>
        <taxon>Araneae</taxon>
        <taxon>Araneomorphae</taxon>
        <taxon>Entelegynae</taxon>
        <taxon>Araneoidea</taxon>
        <taxon>Nephilidae</taxon>
        <taxon>Nephila</taxon>
    </lineage>
</organism>
<sequence length="14" mass="1676">MSIYSLLVKKSLFF</sequence>
<name>A0A076KV17_NEPPI</name>
<reference evidence="1" key="1">
    <citation type="submission" date="2013-07" db="EMBL/GenBank/DDBJ databases">
        <title>Nephila pilipes venom gland.</title>
        <authorList>
            <person name="Huo L.J."/>
        </authorList>
    </citation>
    <scope>NUCLEOTIDE SEQUENCE</scope>
    <source>
        <tissue evidence="1">Venom gland</tissue>
    </source>
</reference>
<evidence type="ECO:0000313" key="1">
    <source>
        <dbReference type="EMBL" id="AII97895.1"/>
    </source>
</evidence>
<protein>
    <submittedName>
        <fullName evidence="1">BLTX530</fullName>
    </submittedName>
</protein>